<evidence type="ECO:0000256" key="1">
    <source>
        <dbReference type="ARBA" id="ARBA00004123"/>
    </source>
</evidence>
<reference evidence="5 6" key="1">
    <citation type="journal article" date="2024" name="Science">
        <title>Giant polyketide synthase enzymes in the biosynthesis of giant marine polyether toxins.</title>
        <authorList>
            <person name="Fallon T.R."/>
            <person name="Shende V.V."/>
            <person name="Wierzbicki I.H."/>
            <person name="Pendleton A.L."/>
            <person name="Watervoot N.F."/>
            <person name="Auber R.P."/>
            <person name="Gonzalez D.J."/>
            <person name="Wisecaver J.H."/>
            <person name="Moore B.S."/>
        </authorList>
    </citation>
    <scope>NUCLEOTIDE SEQUENCE [LARGE SCALE GENOMIC DNA]</scope>
    <source>
        <strain evidence="5 6">12B1</strain>
    </source>
</reference>
<feature type="region of interest" description="Disordered" evidence="3">
    <location>
        <begin position="125"/>
        <end position="213"/>
    </location>
</feature>
<dbReference type="Proteomes" id="UP001515480">
    <property type="component" value="Unassembled WGS sequence"/>
</dbReference>
<sequence length="213" mass="24086">MFHALEKRVEDMRPTSEVFKSASSGTTEAFRSRFASSGKFEKAELESGTELASAAEEQVDAPDVDDNRSLYERLKEQRDAKQEEWEHAHAFKNQMDHWRLDADDAAFEDARQERDKQLRAEAARLHEESSQFYQLARASQEKSLEDKRPPPSTIHSRGIEKRKQQQAPRLNCVKVLKAAPKNDQPKTHSPAPAATVACLPGMDAYSDDSDGDK</sequence>
<organism evidence="5 6">
    <name type="scientific">Prymnesium parvum</name>
    <name type="common">Toxic golden alga</name>
    <dbReference type="NCBI Taxonomy" id="97485"/>
    <lineage>
        <taxon>Eukaryota</taxon>
        <taxon>Haptista</taxon>
        <taxon>Haptophyta</taxon>
        <taxon>Prymnesiophyceae</taxon>
        <taxon>Prymnesiales</taxon>
        <taxon>Prymnesiaceae</taxon>
        <taxon>Prymnesium</taxon>
    </lineage>
</organism>
<dbReference type="PANTHER" id="PTHR13495">
    <property type="entry name" value="NEFA-INTERACTING NUCLEAR PROTEIN NIP30"/>
    <property type="match status" value="1"/>
</dbReference>
<comment type="caution">
    <text evidence="5">The sequence shown here is derived from an EMBL/GenBank/DDBJ whole genome shotgun (WGS) entry which is preliminary data.</text>
</comment>
<feature type="domain" description="FAM192A/Fyv6 N-terminal" evidence="4">
    <location>
        <begin position="43"/>
        <end position="129"/>
    </location>
</feature>
<keyword evidence="2" id="KW-0539">Nucleus</keyword>
<feature type="region of interest" description="Disordered" evidence="3">
    <location>
        <begin position="47"/>
        <end position="66"/>
    </location>
</feature>
<feature type="compositionally biased region" description="Basic and acidic residues" evidence="3">
    <location>
        <begin position="139"/>
        <end position="149"/>
    </location>
</feature>
<keyword evidence="6" id="KW-1185">Reference proteome</keyword>
<evidence type="ECO:0000313" key="6">
    <source>
        <dbReference type="Proteomes" id="UP001515480"/>
    </source>
</evidence>
<dbReference type="Pfam" id="PF10187">
    <property type="entry name" value="FAM192A_Fyv6_N"/>
    <property type="match status" value="1"/>
</dbReference>
<feature type="compositionally biased region" description="Basic and acidic residues" evidence="3">
    <location>
        <begin position="1"/>
        <end position="14"/>
    </location>
</feature>
<accession>A0AB34IY72</accession>
<dbReference type="PANTHER" id="PTHR13495:SF0">
    <property type="entry name" value="PSME3-INTERACTING PROTEIN"/>
    <property type="match status" value="1"/>
</dbReference>
<evidence type="ECO:0000313" key="5">
    <source>
        <dbReference type="EMBL" id="KAL1508228.1"/>
    </source>
</evidence>
<dbReference type="EMBL" id="JBGBPQ010000016">
    <property type="protein sequence ID" value="KAL1508228.1"/>
    <property type="molecule type" value="Genomic_DNA"/>
</dbReference>
<dbReference type="InterPro" id="IPR039845">
    <property type="entry name" value="FAM192A"/>
</dbReference>
<feature type="region of interest" description="Disordered" evidence="3">
    <location>
        <begin position="1"/>
        <end position="25"/>
    </location>
</feature>
<proteinExistence type="predicted"/>
<comment type="subcellular location">
    <subcellularLocation>
        <location evidence="1">Nucleus</location>
    </subcellularLocation>
</comment>
<evidence type="ECO:0000259" key="4">
    <source>
        <dbReference type="Pfam" id="PF10187"/>
    </source>
</evidence>
<evidence type="ECO:0000256" key="2">
    <source>
        <dbReference type="ARBA" id="ARBA00023242"/>
    </source>
</evidence>
<dbReference type="AlphaFoldDB" id="A0AB34IY72"/>
<dbReference type="InterPro" id="IPR019331">
    <property type="entry name" value="FAM192A/Fyv6_N"/>
</dbReference>
<evidence type="ECO:0000256" key="3">
    <source>
        <dbReference type="SAM" id="MobiDB-lite"/>
    </source>
</evidence>
<dbReference type="GO" id="GO:0005634">
    <property type="term" value="C:nucleus"/>
    <property type="evidence" value="ECO:0007669"/>
    <property type="project" value="UniProtKB-SubCell"/>
</dbReference>
<protein>
    <recommendedName>
        <fullName evidence="4">FAM192A/Fyv6 N-terminal domain-containing protein</fullName>
    </recommendedName>
</protein>
<gene>
    <name evidence="5" type="ORF">AB1Y20_004345</name>
</gene>
<name>A0AB34IY72_PRYPA</name>